<feature type="transmembrane region" description="Helical" evidence="2">
    <location>
        <begin position="277"/>
        <end position="296"/>
    </location>
</feature>
<protein>
    <submittedName>
        <fullName evidence="3">Uncharacterized protein</fullName>
    </submittedName>
</protein>
<keyword evidence="2" id="KW-0812">Transmembrane</keyword>
<feature type="compositionally biased region" description="Basic and acidic residues" evidence="1">
    <location>
        <begin position="239"/>
        <end position="255"/>
    </location>
</feature>
<dbReference type="RefSeq" id="XP_001419600.1">
    <property type="nucleotide sequence ID" value="XM_001419563.1"/>
</dbReference>
<feature type="compositionally biased region" description="Polar residues" evidence="1">
    <location>
        <begin position="86"/>
        <end position="100"/>
    </location>
</feature>
<dbReference type="EMBL" id="CP000589">
    <property type="protein sequence ID" value="ABO97893.1"/>
    <property type="molecule type" value="Genomic_DNA"/>
</dbReference>
<dbReference type="Gramene" id="ABO97893">
    <property type="protein sequence ID" value="ABO97893"/>
    <property type="gene ID" value="OSTLU_25062"/>
</dbReference>
<dbReference type="GeneID" id="5003761"/>
<evidence type="ECO:0000256" key="1">
    <source>
        <dbReference type="SAM" id="MobiDB-lite"/>
    </source>
</evidence>
<dbReference type="AlphaFoldDB" id="A4S2V2"/>
<proteinExistence type="predicted"/>
<feature type="region of interest" description="Disordered" evidence="1">
    <location>
        <begin position="80"/>
        <end position="100"/>
    </location>
</feature>
<dbReference type="HOGENOM" id="CLU_938093_0_0_1"/>
<keyword evidence="2" id="KW-1133">Transmembrane helix</keyword>
<evidence type="ECO:0000256" key="2">
    <source>
        <dbReference type="SAM" id="Phobius"/>
    </source>
</evidence>
<organism evidence="3 4">
    <name type="scientific">Ostreococcus lucimarinus (strain CCE9901)</name>
    <dbReference type="NCBI Taxonomy" id="436017"/>
    <lineage>
        <taxon>Eukaryota</taxon>
        <taxon>Viridiplantae</taxon>
        <taxon>Chlorophyta</taxon>
        <taxon>Mamiellophyceae</taxon>
        <taxon>Mamiellales</taxon>
        <taxon>Bathycoccaceae</taxon>
        <taxon>Ostreococcus</taxon>
    </lineage>
</organism>
<sequence length="297" mass="31997">MRSERVRPHFAARAMASRPRVLVLARASSASSATTRAPEYRAAGYRTFVDPSPSASATRVKIDCGPVRAYTGGRYDGDTLRAPWDSAQTTPKGDGASNSTTQRTYVFDTTLAGASEVLSVTAARPLGIIFEDDADGRARVADFVKGSDAARANDVAALAPFGRQCARRGDVLRAFTATQVVYRTTAALTGDLSGTKRVRTLFGADEVPWGEVSAALANGRVADGPITLVLERDGDRERAENWPRREEELEFRGLGDESTQAKRQRERFESDEDTERANIAFAGAIAAFVLLILAGFS</sequence>
<feature type="region of interest" description="Disordered" evidence="1">
    <location>
        <begin position="239"/>
        <end position="272"/>
    </location>
</feature>
<accession>A4S2V2</accession>
<dbReference type="OrthoDB" id="1912722at2759"/>
<dbReference type="OMA" id="GADCCRR"/>
<dbReference type="KEGG" id="olu:OSTLU_25062"/>
<evidence type="ECO:0000313" key="3">
    <source>
        <dbReference type="EMBL" id="ABO97893.1"/>
    </source>
</evidence>
<gene>
    <name evidence="3" type="ORF">OSTLU_25062</name>
</gene>
<evidence type="ECO:0000313" key="4">
    <source>
        <dbReference type="Proteomes" id="UP000001568"/>
    </source>
</evidence>
<dbReference type="eggNOG" id="ENOG502SBX3">
    <property type="taxonomic scope" value="Eukaryota"/>
</dbReference>
<keyword evidence="2" id="KW-0472">Membrane</keyword>
<name>A4S2V2_OSTLU</name>
<keyword evidence="4" id="KW-1185">Reference proteome</keyword>
<dbReference type="Proteomes" id="UP000001568">
    <property type="component" value="Chromosome 9"/>
</dbReference>
<reference evidence="3 4" key="1">
    <citation type="journal article" date="2007" name="Proc. Natl. Acad. Sci. U.S.A.">
        <title>The tiny eukaryote Ostreococcus provides genomic insights into the paradox of plankton speciation.</title>
        <authorList>
            <person name="Palenik B."/>
            <person name="Grimwood J."/>
            <person name="Aerts A."/>
            <person name="Rouze P."/>
            <person name="Salamov A."/>
            <person name="Putnam N."/>
            <person name="Dupont C."/>
            <person name="Jorgensen R."/>
            <person name="Derelle E."/>
            <person name="Rombauts S."/>
            <person name="Zhou K."/>
            <person name="Otillar R."/>
            <person name="Merchant S.S."/>
            <person name="Podell S."/>
            <person name="Gaasterland T."/>
            <person name="Napoli C."/>
            <person name="Gendler K."/>
            <person name="Manuell A."/>
            <person name="Tai V."/>
            <person name="Vallon O."/>
            <person name="Piganeau G."/>
            <person name="Jancek S."/>
            <person name="Heijde M."/>
            <person name="Jabbari K."/>
            <person name="Bowler C."/>
            <person name="Lohr M."/>
            <person name="Robbens S."/>
            <person name="Werner G."/>
            <person name="Dubchak I."/>
            <person name="Pazour G.J."/>
            <person name="Ren Q."/>
            <person name="Paulsen I."/>
            <person name="Delwiche C."/>
            <person name="Schmutz J."/>
            <person name="Rokhsar D."/>
            <person name="Van de Peer Y."/>
            <person name="Moreau H."/>
            <person name="Grigoriev I.V."/>
        </authorList>
    </citation>
    <scope>NUCLEOTIDE SEQUENCE [LARGE SCALE GENOMIC DNA]</scope>
    <source>
        <strain evidence="3 4">CCE9901</strain>
    </source>
</reference>